<feature type="signal peptide" evidence="7">
    <location>
        <begin position="1"/>
        <end position="26"/>
    </location>
</feature>
<proteinExistence type="predicted"/>
<dbReference type="PANTHER" id="PTHR12080:SF134">
    <property type="entry name" value="CD48 ANTIGEN"/>
    <property type="match status" value="1"/>
</dbReference>
<keyword evidence="6" id="KW-0812">Transmembrane</keyword>
<reference evidence="8 9" key="1">
    <citation type="submission" date="2021-06" db="EMBL/GenBank/DDBJ databases">
        <authorList>
            <person name="Palmer J.M."/>
        </authorList>
    </citation>
    <scope>NUCLEOTIDE SEQUENCE [LARGE SCALE GENOMIC DNA]</scope>
    <source>
        <strain evidence="8 9">MEX-2019</strain>
        <tissue evidence="8">Muscle</tissue>
    </source>
</reference>
<evidence type="ECO:0000256" key="5">
    <source>
        <dbReference type="SAM" id="MobiDB-lite"/>
    </source>
</evidence>
<organism evidence="8 9">
    <name type="scientific">Crenichthys baileyi</name>
    <name type="common">White River springfish</name>
    <dbReference type="NCBI Taxonomy" id="28760"/>
    <lineage>
        <taxon>Eukaryota</taxon>
        <taxon>Metazoa</taxon>
        <taxon>Chordata</taxon>
        <taxon>Craniata</taxon>
        <taxon>Vertebrata</taxon>
        <taxon>Euteleostomi</taxon>
        <taxon>Actinopterygii</taxon>
        <taxon>Neopterygii</taxon>
        <taxon>Teleostei</taxon>
        <taxon>Neoteleostei</taxon>
        <taxon>Acanthomorphata</taxon>
        <taxon>Ovalentaria</taxon>
        <taxon>Atherinomorphae</taxon>
        <taxon>Cyprinodontiformes</taxon>
        <taxon>Goodeidae</taxon>
        <taxon>Crenichthys</taxon>
    </lineage>
</organism>
<comment type="caution">
    <text evidence="8">The sequence shown here is derived from an EMBL/GenBank/DDBJ whole genome shotgun (WGS) entry which is preliminary data.</text>
</comment>
<dbReference type="EMBL" id="JAHHUM010000885">
    <property type="protein sequence ID" value="KAK5616477.1"/>
    <property type="molecule type" value="Genomic_DNA"/>
</dbReference>
<dbReference type="Gene3D" id="2.60.40.10">
    <property type="entry name" value="Immunoglobulins"/>
    <property type="match status" value="2"/>
</dbReference>
<feature type="chain" id="PRO_5043451854" description="Ig-like domain-containing protein" evidence="7">
    <location>
        <begin position="27"/>
        <end position="296"/>
    </location>
</feature>
<dbReference type="InterPro" id="IPR036179">
    <property type="entry name" value="Ig-like_dom_sf"/>
</dbReference>
<feature type="region of interest" description="Disordered" evidence="5">
    <location>
        <begin position="260"/>
        <end position="296"/>
    </location>
</feature>
<evidence type="ECO:0000256" key="1">
    <source>
        <dbReference type="ARBA" id="ARBA00004370"/>
    </source>
</evidence>
<keyword evidence="4" id="KW-0325">Glycoprotein</keyword>
<dbReference type="Proteomes" id="UP001311232">
    <property type="component" value="Unassembled WGS sequence"/>
</dbReference>
<evidence type="ECO:0000256" key="4">
    <source>
        <dbReference type="ARBA" id="ARBA00023180"/>
    </source>
</evidence>
<comment type="subcellular location">
    <subcellularLocation>
        <location evidence="1">Membrane</location>
    </subcellularLocation>
</comment>
<keyword evidence="3 6" id="KW-0472">Membrane</keyword>
<dbReference type="InterPro" id="IPR013783">
    <property type="entry name" value="Ig-like_fold"/>
</dbReference>
<keyword evidence="6" id="KW-1133">Transmembrane helix</keyword>
<protein>
    <recommendedName>
        <fullName evidence="10">Ig-like domain-containing protein</fullName>
    </recommendedName>
</protein>
<gene>
    <name evidence="8" type="ORF">CRENBAI_010040</name>
</gene>
<evidence type="ECO:0000256" key="7">
    <source>
        <dbReference type="SAM" id="SignalP"/>
    </source>
</evidence>
<dbReference type="GO" id="GO:0016020">
    <property type="term" value="C:membrane"/>
    <property type="evidence" value="ECO:0007669"/>
    <property type="project" value="UniProtKB-SubCell"/>
</dbReference>
<evidence type="ECO:0000313" key="8">
    <source>
        <dbReference type="EMBL" id="KAK5616477.1"/>
    </source>
</evidence>
<dbReference type="AlphaFoldDB" id="A0AAV9S5H5"/>
<sequence>MISSSPIKTSAAPGWFVVVLAACAAAAPIKENIYAKFGDEVTLKPINGSVTDATKTMTWKVGNDIAMELDGGQVFAFRHFKERGHLNYQTGEMTIKSVNYEDAQVYTTEINNIKTNHEIHLYVLDPVPVPTIVSSCSQDTSTCNLTCEGNIIKAKPVIYMWMSDNPVVLQFGDRYIITKEDSSGVKEFTCKMKNPVSEESSKPLSNPLKSPESGPKIYSALVVFVILLAVVLILVVFHRIKTGEFFFNKTSMPWEGDFWRNTNGKQAAENNSATSSPLQGEPDDEAAMTDKTPKPN</sequence>
<dbReference type="InterPro" id="IPR015631">
    <property type="entry name" value="CD2/SLAM_rcpt"/>
</dbReference>
<keyword evidence="2 7" id="KW-0732">Signal</keyword>
<keyword evidence="9" id="KW-1185">Reference proteome</keyword>
<evidence type="ECO:0000256" key="2">
    <source>
        <dbReference type="ARBA" id="ARBA00022729"/>
    </source>
</evidence>
<dbReference type="PANTHER" id="PTHR12080">
    <property type="entry name" value="SIGNALING LYMPHOCYTIC ACTIVATION MOLECULE"/>
    <property type="match status" value="1"/>
</dbReference>
<evidence type="ECO:0000313" key="9">
    <source>
        <dbReference type="Proteomes" id="UP001311232"/>
    </source>
</evidence>
<dbReference type="SUPFAM" id="SSF48726">
    <property type="entry name" value="Immunoglobulin"/>
    <property type="match status" value="2"/>
</dbReference>
<accession>A0AAV9S5H5</accession>
<evidence type="ECO:0000256" key="3">
    <source>
        <dbReference type="ARBA" id="ARBA00023136"/>
    </source>
</evidence>
<feature type="compositionally biased region" description="Polar residues" evidence="5">
    <location>
        <begin position="260"/>
        <end position="278"/>
    </location>
</feature>
<evidence type="ECO:0000256" key="6">
    <source>
        <dbReference type="SAM" id="Phobius"/>
    </source>
</evidence>
<feature type="transmembrane region" description="Helical" evidence="6">
    <location>
        <begin position="217"/>
        <end position="237"/>
    </location>
</feature>
<evidence type="ECO:0008006" key="10">
    <source>
        <dbReference type="Google" id="ProtNLM"/>
    </source>
</evidence>
<name>A0AAV9S5H5_9TELE</name>